<feature type="compositionally biased region" description="Basic and acidic residues" evidence="2">
    <location>
        <begin position="242"/>
        <end position="252"/>
    </location>
</feature>
<keyword evidence="1" id="KW-0175">Coiled coil</keyword>
<comment type="caution">
    <text evidence="4">The sequence shown here is derived from an EMBL/GenBank/DDBJ whole genome shotgun (WGS) entry which is preliminary data.</text>
</comment>
<dbReference type="PANTHER" id="PTHR12673">
    <property type="entry name" value="FACIOGENITAL DYSPLASIA PROTEIN"/>
    <property type="match status" value="1"/>
</dbReference>
<dbReference type="AlphaFoldDB" id="A0AAN5CSE9"/>
<feature type="region of interest" description="Disordered" evidence="2">
    <location>
        <begin position="76"/>
        <end position="156"/>
    </location>
</feature>
<evidence type="ECO:0000313" key="5">
    <source>
        <dbReference type="Proteomes" id="UP001328107"/>
    </source>
</evidence>
<gene>
    <name evidence="4" type="ORF">PMAYCL1PPCAC_19910</name>
</gene>
<feature type="compositionally biased region" description="Low complexity" evidence="2">
    <location>
        <begin position="78"/>
        <end position="90"/>
    </location>
</feature>
<feature type="region of interest" description="Disordered" evidence="2">
    <location>
        <begin position="755"/>
        <end position="777"/>
    </location>
</feature>
<dbReference type="Gene3D" id="2.30.29.30">
    <property type="entry name" value="Pleckstrin-homology domain (PH domain)/Phosphotyrosine-binding domain (PTB)"/>
    <property type="match status" value="1"/>
</dbReference>
<feature type="coiled-coil region" evidence="1">
    <location>
        <begin position="728"/>
        <end position="755"/>
    </location>
</feature>
<feature type="compositionally biased region" description="Polar residues" evidence="2">
    <location>
        <begin position="285"/>
        <end position="295"/>
    </location>
</feature>
<keyword evidence="5" id="KW-1185">Reference proteome</keyword>
<evidence type="ECO:0000313" key="4">
    <source>
        <dbReference type="EMBL" id="GMR49715.1"/>
    </source>
</evidence>
<reference evidence="5" key="1">
    <citation type="submission" date="2022-10" db="EMBL/GenBank/DDBJ databases">
        <title>Genome assembly of Pristionchus species.</title>
        <authorList>
            <person name="Yoshida K."/>
            <person name="Sommer R.J."/>
        </authorList>
    </citation>
    <scope>NUCLEOTIDE SEQUENCE [LARGE SCALE GENOMIC DNA]</scope>
    <source>
        <strain evidence="5">RS5460</strain>
    </source>
</reference>
<evidence type="ECO:0000256" key="2">
    <source>
        <dbReference type="SAM" id="MobiDB-lite"/>
    </source>
</evidence>
<dbReference type="InterPro" id="IPR035899">
    <property type="entry name" value="DBL_dom_sf"/>
</dbReference>
<dbReference type="InterPro" id="IPR051092">
    <property type="entry name" value="FYVE_RhoGEF_PH"/>
</dbReference>
<dbReference type="PANTHER" id="PTHR12673:SF271">
    <property type="entry name" value="FYVE, RHOGEF AND PH DOMAIN-CONTAINING PROTEIN TAG-77"/>
    <property type="match status" value="1"/>
</dbReference>
<feature type="non-terminal residue" evidence="4">
    <location>
        <position position="790"/>
    </location>
</feature>
<dbReference type="GO" id="GO:0046847">
    <property type="term" value="P:filopodium assembly"/>
    <property type="evidence" value="ECO:0007669"/>
    <property type="project" value="TreeGrafter"/>
</dbReference>
<dbReference type="InterPro" id="IPR000219">
    <property type="entry name" value="DH_dom"/>
</dbReference>
<feature type="compositionally biased region" description="Basic and acidic residues" evidence="2">
    <location>
        <begin position="12"/>
        <end position="21"/>
    </location>
</feature>
<sequence>MTEDTETADSFKVSDLRRRFEGGGGGSVNPLKPSQPAPTQETTSVRASDRRSPISNGVTNGAAATVGAAASGHVVFRSSNGNGAAAAGSAVDQKLLRPPPPAKPQQLQLPSPLWQPALPVKPAHPFVSRPGPSTAKDSLPRRKPPLAPKPTHLLADYKPAPAVPERHESLAGEKIESLESVRVRAKRIADQLYAQAERRMSVRIAIENCSSVPGTPITLSAPQMLPTMHEEGGGDEEEVREIDENGRPRQDSDSDDDYADSVDSEESRSTTDTASNQGFGRLSQRYASSTSGYGSSDLHSAIMKELASKGIAPGGNGSSLPHSIGKMRTSSTRQQSRSVSGSALHASSPKSEISSLASSSVHSFVDSASGSGIAAVSASSGPSLLQEAADICVPDYATGDEKEDGRLKKLHYAALEFLTVQRMFVEYLNMIINMYPNYLAAYGEQIGRPILHAPTASTTHHVEGLHVVQRVQKLLIPYHEFHKVLLKDIADMMEEWSSLTPRMSTIFARTAPFLKQCVPFLKEKSKIADEMTRLIKEDADFAAATLSFEQHVFKRGVGAVTQQLDQVHQNFMRYKLLMQSYIKFLPEESEEWKRTESVISTLERINMEVNQSMGLPTSDQLMRLATLFQGQFDVFKPGRRLIRQENVDKQTRKETQPRILVLFSDTLWLCRVMSSLGSTGMFDMARSYAIPIEEVRLEVSQHFDYDCYMEILSKRKSAGLWFKCASARDEWQQLIEKAKSEMIALRERLTTARKRSSRTAVSSSVPGDSSGVLHRTDGAGLTNGAAAAAA</sequence>
<dbReference type="SUPFAM" id="SSF48065">
    <property type="entry name" value="DBL homology domain (DH-domain)"/>
    <property type="match status" value="1"/>
</dbReference>
<dbReference type="GO" id="GO:0005737">
    <property type="term" value="C:cytoplasm"/>
    <property type="evidence" value="ECO:0007669"/>
    <property type="project" value="TreeGrafter"/>
</dbReference>
<feature type="compositionally biased region" description="Low complexity" evidence="2">
    <location>
        <begin position="328"/>
        <end position="346"/>
    </location>
</feature>
<dbReference type="GO" id="GO:0007010">
    <property type="term" value="P:cytoskeleton organization"/>
    <property type="evidence" value="ECO:0007669"/>
    <property type="project" value="TreeGrafter"/>
</dbReference>
<dbReference type="EMBL" id="BTRK01000004">
    <property type="protein sequence ID" value="GMR49715.1"/>
    <property type="molecule type" value="Genomic_DNA"/>
</dbReference>
<name>A0AAN5CSE9_9BILA</name>
<feature type="region of interest" description="Disordered" evidence="2">
    <location>
        <begin position="1"/>
        <end position="60"/>
    </location>
</feature>
<dbReference type="SUPFAM" id="SSF50729">
    <property type="entry name" value="PH domain-like"/>
    <property type="match status" value="1"/>
</dbReference>
<feature type="compositionally biased region" description="Polar residues" evidence="2">
    <location>
        <begin position="37"/>
        <end position="46"/>
    </location>
</feature>
<accession>A0AAN5CSE9</accession>
<dbReference type="GO" id="GO:0005085">
    <property type="term" value="F:guanyl-nucleotide exchange factor activity"/>
    <property type="evidence" value="ECO:0007669"/>
    <property type="project" value="InterPro"/>
</dbReference>
<evidence type="ECO:0000256" key="1">
    <source>
        <dbReference type="SAM" id="Coils"/>
    </source>
</evidence>
<feature type="domain" description="DH" evidence="3">
    <location>
        <begin position="409"/>
        <end position="612"/>
    </location>
</feature>
<feature type="region of interest" description="Disordered" evidence="2">
    <location>
        <begin position="309"/>
        <end position="346"/>
    </location>
</feature>
<feature type="compositionally biased region" description="Low complexity" evidence="2">
    <location>
        <begin position="761"/>
        <end position="772"/>
    </location>
</feature>
<organism evidence="4 5">
    <name type="scientific">Pristionchus mayeri</name>
    <dbReference type="NCBI Taxonomy" id="1317129"/>
    <lineage>
        <taxon>Eukaryota</taxon>
        <taxon>Metazoa</taxon>
        <taxon>Ecdysozoa</taxon>
        <taxon>Nematoda</taxon>
        <taxon>Chromadorea</taxon>
        <taxon>Rhabditida</taxon>
        <taxon>Rhabditina</taxon>
        <taxon>Diplogasteromorpha</taxon>
        <taxon>Diplogasteroidea</taxon>
        <taxon>Neodiplogasteridae</taxon>
        <taxon>Pristionchus</taxon>
    </lineage>
</organism>
<dbReference type="Proteomes" id="UP001328107">
    <property type="component" value="Unassembled WGS sequence"/>
</dbReference>
<evidence type="ECO:0000259" key="3">
    <source>
        <dbReference type="PROSITE" id="PS50010"/>
    </source>
</evidence>
<dbReference type="InterPro" id="IPR011993">
    <property type="entry name" value="PH-like_dom_sf"/>
</dbReference>
<dbReference type="Gene3D" id="1.20.900.10">
    <property type="entry name" value="Dbl homology (DH) domain"/>
    <property type="match status" value="1"/>
</dbReference>
<proteinExistence type="predicted"/>
<dbReference type="SMART" id="SM00325">
    <property type="entry name" value="RhoGEF"/>
    <property type="match status" value="1"/>
</dbReference>
<feature type="compositionally biased region" description="Acidic residues" evidence="2">
    <location>
        <begin position="253"/>
        <end position="264"/>
    </location>
</feature>
<feature type="compositionally biased region" description="Low complexity" evidence="2">
    <location>
        <begin position="104"/>
        <end position="118"/>
    </location>
</feature>
<dbReference type="Pfam" id="PF00621">
    <property type="entry name" value="RhoGEF"/>
    <property type="match status" value="1"/>
</dbReference>
<feature type="region of interest" description="Disordered" evidence="2">
    <location>
        <begin position="214"/>
        <end position="295"/>
    </location>
</feature>
<dbReference type="PROSITE" id="PS50010">
    <property type="entry name" value="DH_2"/>
    <property type="match status" value="1"/>
</dbReference>
<protein>
    <recommendedName>
        <fullName evidence="3">DH domain-containing protein</fullName>
    </recommendedName>
</protein>